<accession>A0A1W1BCQ2</accession>
<keyword evidence="1" id="KW-1133">Transmembrane helix</keyword>
<gene>
    <name evidence="2" type="ORF">MNB_SM-7-296</name>
</gene>
<reference evidence="2" key="1">
    <citation type="submission" date="2016-10" db="EMBL/GenBank/DDBJ databases">
        <authorList>
            <person name="de Groot N.N."/>
        </authorList>
    </citation>
    <scope>NUCLEOTIDE SEQUENCE</scope>
</reference>
<dbReference type="AlphaFoldDB" id="A0A1W1BCQ2"/>
<evidence type="ECO:0000313" key="2">
    <source>
        <dbReference type="EMBL" id="SFV51326.1"/>
    </source>
</evidence>
<dbReference type="EMBL" id="FPHB01000015">
    <property type="protein sequence ID" value="SFV51326.1"/>
    <property type="molecule type" value="Genomic_DNA"/>
</dbReference>
<proteinExistence type="predicted"/>
<keyword evidence="1" id="KW-0472">Membrane</keyword>
<keyword evidence="1" id="KW-0812">Transmembrane</keyword>
<sequence>MRDKEELLESIDEIVAPKKRLDFRYLLMTYLVIAIVVGLAFFKIYVHQQIYYESRKIAKLRAERDLLKEENRVIRSSVEAIRFKNQIADTIFEE</sequence>
<feature type="transmembrane region" description="Helical" evidence="1">
    <location>
        <begin position="25"/>
        <end position="46"/>
    </location>
</feature>
<organism evidence="2">
    <name type="scientific">hydrothermal vent metagenome</name>
    <dbReference type="NCBI Taxonomy" id="652676"/>
    <lineage>
        <taxon>unclassified sequences</taxon>
        <taxon>metagenomes</taxon>
        <taxon>ecological metagenomes</taxon>
    </lineage>
</organism>
<evidence type="ECO:0000256" key="1">
    <source>
        <dbReference type="SAM" id="Phobius"/>
    </source>
</evidence>
<protein>
    <submittedName>
        <fullName evidence="2">Uncharacterized protein</fullName>
    </submittedName>
</protein>
<name>A0A1W1BCQ2_9ZZZZ</name>